<dbReference type="Proteomes" id="UP000825078">
    <property type="component" value="Chromosome"/>
</dbReference>
<dbReference type="InterPro" id="IPR055507">
    <property type="entry name" value="DUF7079"/>
</dbReference>
<gene>
    <name evidence="2" type="ORF">TUM17379_17980</name>
</gene>
<dbReference type="AlphaFoldDB" id="A0A5N5TR06"/>
<sequence length="141" mass="16270">MAESPAQIMLEDAETLHTRQAVWSALSDLFLDTDVALHYPGITRVCALSPYSLPELEHILYREVAPVCGPNLFDVCGEWAGFDEQWLKESIMLQFTTPPGLWQRLKQRLAQRMFARYLTPHWQLLSLQIQSRRNNTLADKL</sequence>
<name>A0A5N5TR06_9GAMM</name>
<dbReference type="Pfam" id="PF23296">
    <property type="entry name" value="DUF7079"/>
    <property type="match status" value="1"/>
</dbReference>
<proteinExistence type="predicted"/>
<dbReference type="RefSeq" id="WP_025010491.1">
    <property type="nucleotide sequence ID" value="NZ_AP024613.1"/>
</dbReference>
<feature type="domain" description="DUF7079" evidence="1">
    <location>
        <begin position="18"/>
        <end position="125"/>
    </location>
</feature>
<reference evidence="2" key="1">
    <citation type="submission" date="2021-05" db="EMBL/GenBank/DDBJ databases">
        <title>Molecular characterization for Shewanella algae harboring chromosomal blaOXA-55-like strains isolated from clinical and environment sample.</title>
        <authorList>
            <person name="Ohama Y."/>
            <person name="Aoki K."/>
            <person name="Harada S."/>
            <person name="Moriya K."/>
            <person name="Ishii Y."/>
            <person name="Tateda K."/>
        </authorList>
    </citation>
    <scope>NUCLEOTIDE SEQUENCE</scope>
    <source>
        <strain evidence="2">TUM17379</strain>
    </source>
</reference>
<evidence type="ECO:0000259" key="1">
    <source>
        <dbReference type="Pfam" id="PF23296"/>
    </source>
</evidence>
<dbReference type="EMBL" id="AP024613">
    <property type="protein sequence ID" value="BCV44780.1"/>
    <property type="molecule type" value="Genomic_DNA"/>
</dbReference>
<evidence type="ECO:0000313" key="2">
    <source>
        <dbReference type="EMBL" id="BCV44780.1"/>
    </source>
</evidence>
<protein>
    <recommendedName>
        <fullName evidence="1">DUF7079 domain-containing protein</fullName>
    </recommendedName>
</protein>
<dbReference type="GeneID" id="93808843"/>
<organism evidence="2 3">
    <name type="scientific">Shewanella algae</name>
    <dbReference type="NCBI Taxonomy" id="38313"/>
    <lineage>
        <taxon>Bacteria</taxon>
        <taxon>Pseudomonadati</taxon>
        <taxon>Pseudomonadota</taxon>
        <taxon>Gammaproteobacteria</taxon>
        <taxon>Alteromonadales</taxon>
        <taxon>Shewanellaceae</taxon>
        <taxon>Shewanella</taxon>
    </lineage>
</organism>
<accession>A0A5N5TR06</accession>
<evidence type="ECO:0000313" key="3">
    <source>
        <dbReference type="Proteomes" id="UP000825078"/>
    </source>
</evidence>